<name>A0ACB9TAL1_HOLOL</name>
<protein>
    <submittedName>
        <fullName evidence="1">Uncharacterized protein</fullName>
    </submittedName>
</protein>
<accession>A0ACB9TAL1</accession>
<dbReference type="Proteomes" id="UP001056778">
    <property type="component" value="Chromosome 4"/>
</dbReference>
<sequence length="238" mass="27562">MSDYDRNKYYGKKKFQSHRGESGNSFNSRFFNSKNLYKPDGKETDKDAKPKNIKQPTILLKAPDRSEERSVLLNRLFLQTAEMLKPTISNPEDLKFADSFPHLLIVHNSAQMEDFTPRRFAIMQNVYRKVFKNSKLHLDSGLGLSTSQIIQSLCPENCDSPINLFLIPEYNEKTENMYKGHPPLAALINKLRSNLLGCTRYSLTPVQLSEKNWLVYSAKVWDHVKKSSFFVEYTKLMP</sequence>
<proteinExistence type="predicted"/>
<dbReference type="EMBL" id="CM043018">
    <property type="protein sequence ID" value="KAI4463794.1"/>
    <property type="molecule type" value="Genomic_DNA"/>
</dbReference>
<organism evidence="1 2">
    <name type="scientific">Holotrichia oblita</name>
    <name type="common">Chafer beetle</name>
    <dbReference type="NCBI Taxonomy" id="644536"/>
    <lineage>
        <taxon>Eukaryota</taxon>
        <taxon>Metazoa</taxon>
        <taxon>Ecdysozoa</taxon>
        <taxon>Arthropoda</taxon>
        <taxon>Hexapoda</taxon>
        <taxon>Insecta</taxon>
        <taxon>Pterygota</taxon>
        <taxon>Neoptera</taxon>
        <taxon>Endopterygota</taxon>
        <taxon>Coleoptera</taxon>
        <taxon>Polyphaga</taxon>
        <taxon>Scarabaeiformia</taxon>
        <taxon>Scarabaeidae</taxon>
        <taxon>Melolonthinae</taxon>
        <taxon>Holotrichia</taxon>
    </lineage>
</organism>
<reference evidence="1" key="1">
    <citation type="submission" date="2022-04" db="EMBL/GenBank/DDBJ databases">
        <title>Chromosome-scale genome assembly of Holotrichia oblita Faldermann.</title>
        <authorList>
            <person name="Rongchong L."/>
        </authorList>
    </citation>
    <scope>NUCLEOTIDE SEQUENCE</scope>
    <source>
        <strain evidence="1">81SQS9</strain>
    </source>
</reference>
<comment type="caution">
    <text evidence="1">The sequence shown here is derived from an EMBL/GenBank/DDBJ whole genome shotgun (WGS) entry which is preliminary data.</text>
</comment>
<evidence type="ECO:0000313" key="2">
    <source>
        <dbReference type="Proteomes" id="UP001056778"/>
    </source>
</evidence>
<evidence type="ECO:0000313" key="1">
    <source>
        <dbReference type="EMBL" id="KAI4463794.1"/>
    </source>
</evidence>
<gene>
    <name evidence="1" type="ORF">MML48_4g00021729</name>
</gene>
<keyword evidence="2" id="KW-1185">Reference proteome</keyword>